<evidence type="ECO:0000256" key="1">
    <source>
        <dbReference type="SAM" id="MobiDB-lite"/>
    </source>
</evidence>
<reference evidence="2 3" key="1">
    <citation type="submission" date="2023-01" db="EMBL/GenBank/DDBJ databases">
        <authorList>
            <person name="Whitehead M."/>
        </authorList>
    </citation>
    <scope>NUCLEOTIDE SEQUENCE [LARGE SCALE GENOMIC DNA]</scope>
</reference>
<sequence length="98" mass="10946">MRPARVRSALVVSIAGDTAAAWGNCEHCRHRRRRVHGDFHTAAVPVLYVLGCRRVVATRECESIAPPPMRRRQQTSHPARPPEQSSPVERRTVRTTGG</sequence>
<keyword evidence="3" id="KW-1185">Reference proteome</keyword>
<organism evidence="2 3">
    <name type="scientific">Macrosiphum euphorbiae</name>
    <name type="common">potato aphid</name>
    <dbReference type="NCBI Taxonomy" id="13131"/>
    <lineage>
        <taxon>Eukaryota</taxon>
        <taxon>Metazoa</taxon>
        <taxon>Ecdysozoa</taxon>
        <taxon>Arthropoda</taxon>
        <taxon>Hexapoda</taxon>
        <taxon>Insecta</taxon>
        <taxon>Pterygota</taxon>
        <taxon>Neoptera</taxon>
        <taxon>Paraneoptera</taxon>
        <taxon>Hemiptera</taxon>
        <taxon>Sternorrhyncha</taxon>
        <taxon>Aphidomorpha</taxon>
        <taxon>Aphidoidea</taxon>
        <taxon>Aphididae</taxon>
        <taxon>Macrosiphini</taxon>
        <taxon>Macrosiphum</taxon>
    </lineage>
</organism>
<feature type="region of interest" description="Disordered" evidence="1">
    <location>
        <begin position="61"/>
        <end position="98"/>
    </location>
</feature>
<comment type="caution">
    <text evidence="2">The sequence shown here is derived from an EMBL/GenBank/DDBJ whole genome shotgun (WGS) entry which is preliminary data.</text>
</comment>
<dbReference type="AlphaFoldDB" id="A0AAV0WJ63"/>
<evidence type="ECO:0000313" key="3">
    <source>
        <dbReference type="Proteomes" id="UP001160148"/>
    </source>
</evidence>
<accession>A0AAV0WJ63</accession>
<proteinExistence type="predicted"/>
<gene>
    <name evidence="2" type="ORF">MEUPH1_LOCUS11405</name>
</gene>
<evidence type="ECO:0008006" key="4">
    <source>
        <dbReference type="Google" id="ProtNLM"/>
    </source>
</evidence>
<dbReference type="EMBL" id="CARXXK010000002">
    <property type="protein sequence ID" value="CAI6355571.1"/>
    <property type="molecule type" value="Genomic_DNA"/>
</dbReference>
<name>A0AAV0WJ63_9HEMI</name>
<evidence type="ECO:0000313" key="2">
    <source>
        <dbReference type="EMBL" id="CAI6355571.1"/>
    </source>
</evidence>
<protein>
    <recommendedName>
        <fullName evidence="4">Secreted protein</fullName>
    </recommendedName>
</protein>
<dbReference type="Proteomes" id="UP001160148">
    <property type="component" value="Unassembled WGS sequence"/>
</dbReference>